<organism evidence="1 2">
    <name type="scientific">Paraburkholderia aspalathi</name>
    <dbReference type="NCBI Taxonomy" id="1324617"/>
    <lineage>
        <taxon>Bacteria</taxon>
        <taxon>Pseudomonadati</taxon>
        <taxon>Pseudomonadota</taxon>
        <taxon>Betaproteobacteria</taxon>
        <taxon>Burkholderiales</taxon>
        <taxon>Burkholderiaceae</taxon>
        <taxon>Paraburkholderia</taxon>
    </lineage>
</organism>
<dbReference type="Gene3D" id="3.40.50.300">
    <property type="entry name" value="P-loop containing nucleotide triphosphate hydrolases"/>
    <property type="match status" value="2"/>
</dbReference>
<gene>
    <name evidence="1" type="ORF">SAMN05192563_101182</name>
</gene>
<name>A0A1I7DRU0_9BURK</name>
<reference evidence="1 2" key="1">
    <citation type="submission" date="2016-10" db="EMBL/GenBank/DDBJ databases">
        <authorList>
            <person name="de Groot N.N."/>
        </authorList>
    </citation>
    <scope>NUCLEOTIDE SEQUENCE [LARGE SCALE GENOMIC DNA]</scope>
    <source>
        <strain evidence="1 2">LMG 27731</strain>
    </source>
</reference>
<dbReference type="Proteomes" id="UP000198844">
    <property type="component" value="Unassembled WGS sequence"/>
</dbReference>
<evidence type="ECO:0000313" key="2">
    <source>
        <dbReference type="Proteomes" id="UP000198844"/>
    </source>
</evidence>
<dbReference type="EMBL" id="FPBH01000011">
    <property type="protein sequence ID" value="SFU14344.1"/>
    <property type="molecule type" value="Genomic_DNA"/>
</dbReference>
<evidence type="ECO:0008006" key="3">
    <source>
        <dbReference type="Google" id="ProtNLM"/>
    </source>
</evidence>
<accession>A0A1I7DRU0</accession>
<dbReference type="NCBIfam" id="NF006743">
    <property type="entry name" value="PRK09270.1-2"/>
    <property type="match status" value="1"/>
</dbReference>
<dbReference type="InterPro" id="IPR027417">
    <property type="entry name" value="P-loop_NTPase"/>
</dbReference>
<dbReference type="PANTHER" id="PTHR10285">
    <property type="entry name" value="URIDINE KINASE"/>
    <property type="match status" value="1"/>
</dbReference>
<proteinExistence type="predicted"/>
<dbReference type="AlphaFoldDB" id="A0A1I7DRU0"/>
<protein>
    <recommendedName>
        <fullName evidence="3">Panthothenate kinase</fullName>
    </recommendedName>
</protein>
<sequence length="237" mass="26520">MLTRAVRQSGLGEDKNSARRPPFFGIPRIMSTIEDRYLGRLHQLISDGRRQILGLVGAPGAGKSTLAQAILDAFPGKAAVVPMDGFHLANVELARLGRASRKGAEDTFDSAGYVALLRRLREQRHDETIYAPTFRREIEEPIAGAIPVAPDIPLVITEGNYLLLEHGHWKAARPLLDEVWYVNVDSDLRRQRLVSRHIGFGRDQAAAEQWVQKTDEVNATSIDLTRERADVQFHWPS</sequence>
<evidence type="ECO:0000313" key="1">
    <source>
        <dbReference type="EMBL" id="SFU14344.1"/>
    </source>
</evidence>
<dbReference type="SUPFAM" id="SSF52540">
    <property type="entry name" value="P-loop containing nucleoside triphosphate hydrolases"/>
    <property type="match status" value="1"/>
</dbReference>